<dbReference type="GO" id="GO:0016279">
    <property type="term" value="F:protein-lysine N-methyltransferase activity"/>
    <property type="evidence" value="ECO:0007669"/>
    <property type="project" value="UniProtKB-UniRule"/>
</dbReference>
<proteinExistence type="inferred from homology"/>
<feature type="domain" description="Methyltransferase" evidence="7">
    <location>
        <begin position="69"/>
        <end position="231"/>
    </location>
</feature>
<dbReference type="HOGENOM" id="CLU_044783_1_0_1"/>
<comment type="similarity">
    <text evidence="5">Belongs to the class I-like SAM-binding methyltransferase superfamily. EFM4 family.</text>
</comment>
<sequence length="284" mass="31181">MSAPARPEPLAPSKLGTKEYWDSLYTTEIANNSANPSDIGTVWFDDSDAEAKILDFLASHFPPSILPRSETSFLDLGCGNGSLLFALRDDKQHSDDEKEDDDDDDEQQQQQDKVETQRRGPWTGPLLGVDYSPHSVALARQIASSRNLPHDETISFREWDVLAGPLSTVLAGAQSHGWDVVLDKGTFDAVSLSAETDADGRRPCEGYRDRVLRIVRPGGYFIVTSCNWTEPELRAWFEGAGGEDGGGGGDGFVLDGRVEYQTFSFGGVKGQTITTLCFRKEVRT</sequence>
<dbReference type="EC" id="2.1.1.-" evidence="5"/>
<keyword evidence="9" id="KW-1185">Reference proteome</keyword>
<dbReference type="GO" id="GO:0016192">
    <property type="term" value="P:vesicle-mediated transport"/>
    <property type="evidence" value="ECO:0007669"/>
    <property type="project" value="UniProtKB-UniRule"/>
</dbReference>
<keyword evidence="4 5" id="KW-0949">S-adenosyl-L-methionine</keyword>
<dbReference type="GO" id="GO:0032259">
    <property type="term" value="P:methylation"/>
    <property type="evidence" value="ECO:0007669"/>
    <property type="project" value="UniProtKB-KW"/>
</dbReference>
<dbReference type="Gene3D" id="3.40.50.150">
    <property type="entry name" value="Vaccinia Virus protein VP39"/>
    <property type="match status" value="1"/>
</dbReference>
<evidence type="ECO:0000256" key="1">
    <source>
        <dbReference type="ARBA" id="ARBA00022490"/>
    </source>
</evidence>
<evidence type="ECO:0000313" key="9">
    <source>
        <dbReference type="Proteomes" id="UP000029964"/>
    </source>
</evidence>
<keyword evidence="5" id="KW-0813">Transport</keyword>
<keyword evidence="2 5" id="KW-0489">Methyltransferase</keyword>
<organism evidence="8 9">
    <name type="scientific">Hapsidospora chrysogenum (strain ATCC 11550 / CBS 779.69 / DSM 880 / IAM 14645 / JCM 23072 / IMI 49137)</name>
    <name type="common">Acremonium chrysogenum</name>
    <dbReference type="NCBI Taxonomy" id="857340"/>
    <lineage>
        <taxon>Eukaryota</taxon>
        <taxon>Fungi</taxon>
        <taxon>Dikarya</taxon>
        <taxon>Ascomycota</taxon>
        <taxon>Pezizomycotina</taxon>
        <taxon>Sordariomycetes</taxon>
        <taxon>Hypocreomycetidae</taxon>
        <taxon>Hypocreales</taxon>
        <taxon>Bionectriaceae</taxon>
        <taxon>Hapsidospora</taxon>
    </lineage>
</organism>
<dbReference type="EMBL" id="JPKY01000159">
    <property type="protein sequence ID" value="KFH40888.1"/>
    <property type="molecule type" value="Genomic_DNA"/>
</dbReference>
<evidence type="ECO:0000256" key="6">
    <source>
        <dbReference type="SAM" id="MobiDB-lite"/>
    </source>
</evidence>
<dbReference type="SUPFAM" id="SSF53335">
    <property type="entry name" value="S-adenosyl-L-methionine-dependent methyltransferases"/>
    <property type="match status" value="1"/>
</dbReference>
<evidence type="ECO:0000259" key="7">
    <source>
        <dbReference type="Pfam" id="PF13847"/>
    </source>
</evidence>
<dbReference type="STRING" id="857340.A0A086SUV6"/>
<evidence type="ECO:0000256" key="4">
    <source>
        <dbReference type="ARBA" id="ARBA00022691"/>
    </source>
</evidence>
<evidence type="ECO:0000313" key="8">
    <source>
        <dbReference type="EMBL" id="KFH40888.1"/>
    </source>
</evidence>
<feature type="compositionally biased region" description="Acidic residues" evidence="6">
    <location>
        <begin position="97"/>
        <end position="107"/>
    </location>
</feature>
<dbReference type="HAMAP" id="MF_03188">
    <property type="entry name" value="Methyltr_EFM4"/>
    <property type="match status" value="1"/>
</dbReference>
<dbReference type="GO" id="GO:0005737">
    <property type="term" value="C:cytoplasm"/>
    <property type="evidence" value="ECO:0007669"/>
    <property type="project" value="UniProtKB-SubCell"/>
</dbReference>
<evidence type="ECO:0000256" key="2">
    <source>
        <dbReference type="ARBA" id="ARBA00022603"/>
    </source>
</evidence>
<dbReference type="InterPro" id="IPR025714">
    <property type="entry name" value="Methyltranfer_dom"/>
</dbReference>
<dbReference type="Proteomes" id="UP000029964">
    <property type="component" value="Unassembled WGS sequence"/>
</dbReference>
<comment type="function">
    <text evidence="5">S-adenosyl-L-methionine-dependent protein-lysine N-methyltransferase that mono- and dimethylates elongation factor 1-alpha at 'Lys-316'. May play a role in intracellular transport.</text>
</comment>
<dbReference type="GO" id="GO:0006417">
    <property type="term" value="P:regulation of translation"/>
    <property type="evidence" value="ECO:0007669"/>
    <property type="project" value="EnsemblFungi"/>
</dbReference>
<dbReference type="AlphaFoldDB" id="A0A086SUV6"/>
<evidence type="ECO:0000256" key="3">
    <source>
        <dbReference type="ARBA" id="ARBA00022679"/>
    </source>
</evidence>
<dbReference type="PANTHER" id="PTHR12843:SF5">
    <property type="entry name" value="EEF1A LYSINE METHYLTRANSFERASE 2"/>
    <property type="match status" value="1"/>
</dbReference>
<reference evidence="9" key="1">
    <citation type="journal article" date="2014" name="Genome Announc.">
        <title>Genome sequence and annotation of Acremonium chrysogenum, producer of the beta-lactam antibiotic cephalosporin C.</title>
        <authorList>
            <person name="Terfehr D."/>
            <person name="Dahlmann T.A."/>
            <person name="Specht T."/>
            <person name="Zadra I."/>
            <person name="Kuernsteiner H."/>
            <person name="Kueck U."/>
        </authorList>
    </citation>
    <scope>NUCLEOTIDE SEQUENCE [LARGE SCALE GENOMIC DNA]</scope>
    <source>
        <strain evidence="9">ATCC 11550 / CBS 779.69 / DSM 880 / IAM 14645 / JCM 23072 / IMI 49137</strain>
    </source>
</reference>
<dbReference type="PANTHER" id="PTHR12843">
    <property type="entry name" value="PROTEIN-LYSINE N-METHYLTRANSFERASE METTL10"/>
    <property type="match status" value="1"/>
</dbReference>
<evidence type="ECO:0000256" key="5">
    <source>
        <dbReference type="HAMAP-Rule" id="MF_03188"/>
    </source>
</evidence>
<accession>A0A086SUV6</accession>
<keyword evidence="1 5" id="KW-0963">Cytoplasm</keyword>
<protein>
    <recommendedName>
        <fullName evidence="5">Protein-lysine N-methyltransferase EFM4</fullName>
        <ecNumber evidence="5">2.1.1.-</ecNumber>
    </recommendedName>
    <alternativeName>
        <fullName evidence="5">Elongation factor methyltransferase 4</fullName>
    </alternativeName>
</protein>
<name>A0A086SUV6_HAPC1</name>
<gene>
    <name evidence="5" type="primary">EFM4</name>
    <name evidence="8" type="ORF">ACRE_083970</name>
</gene>
<dbReference type="InterPro" id="IPR029063">
    <property type="entry name" value="SAM-dependent_MTases_sf"/>
</dbReference>
<comment type="subcellular location">
    <subcellularLocation>
        <location evidence="5">Cytoplasm</location>
    </subcellularLocation>
</comment>
<comment type="caution">
    <text evidence="8">The sequence shown here is derived from an EMBL/GenBank/DDBJ whole genome shotgun (WGS) entry which is preliminary data.</text>
</comment>
<keyword evidence="3 5" id="KW-0808">Transferase</keyword>
<dbReference type="Pfam" id="PF13847">
    <property type="entry name" value="Methyltransf_31"/>
    <property type="match status" value="1"/>
</dbReference>
<dbReference type="OrthoDB" id="10069295at2759"/>
<feature type="region of interest" description="Disordered" evidence="6">
    <location>
        <begin position="91"/>
        <end position="126"/>
    </location>
</feature>
<dbReference type="InterPro" id="IPR026635">
    <property type="entry name" value="Efm4/METTL10"/>
</dbReference>